<dbReference type="InterPro" id="IPR052207">
    <property type="entry name" value="Max-like/E-box_TFs"/>
</dbReference>
<dbReference type="EMBL" id="QWIN01000152">
    <property type="protein sequence ID" value="RMY57820.1"/>
    <property type="molecule type" value="Genomic_DNA"/>
</dbReference>
<dbReference type="Gene3D" id="4.10.280.10">
    <property type="entry name" value="Helix-loop-helix DNA-binding domain"/>
    <property type="match status" value="1"/>
</dbReference>
<dbReference type="InterPro" id="IPR011598">
    <property type="entry name" value="bHLH_dom"/>
</dbReference>
<keyword evidence="5" id="KW-0539">Nucleus</keyword>
<dbReference type="PROSITE" id="PS50888">
    <property type="entry name" value="BHLH"/>
    <property type="match status" value="1"/>
</dbReference>
<evidence type="ECO:0000256" key="4">
    <source>
        <dbReference type="ARBA" id="ARBA00023163"/>
    </source>
</evidence>
<keyword evidence="3" id="KW-0238">DNA-binding</keyword>
<keyword evidence="2" id="KW-0805">Transcription regulation</keyword>
<evidence type="ECO:0000256" key="1">
    <source>
        <dbReference type="ARBA" id="ARBA00004123"/>
    </source>
</evidence>
<feature type="region of interest" description="Disordered" evidence="6">
    <location>
        <begin position="1"/>
        <end position="36"/>
    </location>
</feature>
<dbReference type="SUPFAM" id="SSF47459">
    <property type="entry name" value="HLH, helix-loop-helix DNA-binding domain"/>
    <property type="match status" value="1"/>
</dbReference>
<dbReference type="GO" id="GO:0046983">
    <property type="term" value="F:protein dimerization activity"/>
    <property type="evidence" value="ECO:0007669"/>
    <property type="project" value="InterPro"/>
</dbReference>
<protein>
    <recommendedName>
        <fullName evidence="7">BHLH domain-containing protein</fullName>
    </recommendedName>
</protein>
<comment type="subcellular location">
    <subcellularLocation>
        <location evidence="1">Nucleus</location>
    </subcellularLocation>
</comment>
<dbReference type="GO" id="GO:0005634">
    <property type="term" value="C:nucleus"/>
    <property type="evidence" value="ECO:0007669"/>
    <property type="project" value="UniProtKB-SubCell"/>
</dbReference>
<feature type="region of interest" description="Disordered" evidence="6">
    <location>
        <begin position="109"/>
        <end position="134"/>
    </location>
</feature>
<dbReference type="InterPro" id="IPR036638">
    <property type="entry name" value="HLH_DNA-bd_sf"/>
</dbReference>
<evidence type="ECO:0000256" key="5">
    <source>
        <dbReference type="ARBA" id="ARBA00023242"/>
    </source>
</evidence>
<reference evidence="8 9" key="1">
    <citation type="journal article" date="2018" name="BMC Genomics">
        <title>Genomic evidence for intraspecific hybridization in a clonal and extremely halotolerant yeast.</title>
        <authorList>
            <person name="Gostincar C."/>
            <person name="Stajich J.E."/>
            <person name="Zupancic J."/>
            <person name="Zalar P."/>
            <person name="Gunde-Cimerman N."/>
        </authorList>
    </citation>
    <scope>NUCLEOTIDE SEQUENCE [LARGE SCALE GENOMIC DNA]</scope>
    <source>
        <strain evidence="8 9">EXF-151</strain>
    </source>
</reference>
<comment type="caution">
    <text evidence="8">The sequence shown here is derived from an EMBL/GenBank/DDBJ whole genome shotgun (WGS) entry which is preliminary data.</text>
</comment>
<keyword evidence="4" id="KW-0804">Transcription</keyword>
<dbReference type="PANTHER" id="PTHR15741:SF39">
    <property type="entry name" value="BHLH TRANSCRIPTION FACTOR (EUROFUNG)"/>
    <property type="match status" value="1"/>
</dbReference>
<accession>A0A3M7D0R8</accession>
<name>A0A3M7D0R8_HORWE</name>
<dbReference type="Proteomes" id="UP000270230">
    <property type="component" value="Unassembled WGS sequence"/>
</dbReference>
<dbReference type="InterPro" id="IPR057072">
    <property type="entry name" value="bHLH_INO4"/>
</dbReference>
<organism evidence="8 9">
    <name type="scientific">Hortaea werneckii</name>
    <name type="common">Black yeast</name>
    <name type="synonym">Cladosporium werneckii</name>
    <dbReference type="NCBI Taxonomy" id="91943"/>
    <lineage>
        <taxon>Eukaryota</taxon>
        <taxon>Fungi</taxon>
        <taxon>Dikarya</taxon>
        <taxon>Ascomycota</taxon>
        <taxon>Pezizomycotina</taxon>
        <taxon>Dothideomycetes</taxon>
        <taxon>Dothideomycetidae</taxon>
        <taxon>Mycosphaerellales</taxon>
        <taxon>Teratosphaeriaceae</taxon>
        <taxon>Hortaea</taxon>
    </lineage>
</organism>
<feature type="domain" description="BHLH" evidence="7">
    <location>
        <begin position="23"/>
        <end position="74"/>
    </location>
</feature>
<dbReference type="OrthoDB" id="5778525at2759"/>
<dbReference type="GO" id="GO:0000978">
    <property type="term" value="F:RNA polymerase II cis-regulatory region sequence-specific DNA binding"/>
    <property type="evidence" value="ECO:0007669"/>
    <property type="project" value="TreeGrafter"/>
</dbReference>
<evidence type="ECO:0000259" key="7">
    <source>
        <dbReference type="PROSITE" id="PS50888"/>
    </source>
</evidence>
<dbReference type="AlphaFoldDB" id="A0A3M7D0R8"/>
<evidence type="ECO:0000256" key="3">
    <source>
        <dbReference type="ARBA" id="ARBA00023125"/>
    </source>
</evidence>
<dbReference type="PANTHER" id="PTHR15741">
    <property type="entry name" value="BASIC HELIX-LOOP-HELIX ZIP TRANSCRIPTION FACTOR"/>
    <property type="match status" value="1"/>
</dbReference>
<evidence type="ECO:0000256" key="6">
    <source>
        <dbReference type="SAM" id="MobiDB-lite"/>
    </source>
</evidence>
<dbReference type="Pfam" id="PF23181">
    <property type="entry name" value="bHLH_INO4"/>
    <property type="match status" value="1"/>
</dbReference>
<proteinExistence type="predicted"/>
<gene>
    <name evidence="8" type="ORF">D0865_02930</name>
</gene>
<evidence type="ECO:0000256" key="2">
    <source>
        <dbReference type="ARBA" id="ARBA00023015"/>
    </source>
</evidence>
<dbReference type="GO" id="GO:0000981">
    <property type="term" value="F:DNA-binding transcription factor activity, RNA polymerase II-specific"/>
    <property type="evidence" value="ECO:0007669"/>
    <property type="project" value="TreeGrafter"/>
</dbReference>
<sequence length="134" mass="14234">MDSPQSSDAAATAANKPRHTEAQKKQNHIISERKRRKAIRKSFDRLSQSVPGMRGQGSREAMLLSATVEHMKLQIKRRETLRKLAAEKGMGNAEFEKVYEDEAKSLSEAGIAGSPSAGGGGAGAGGKQGGGDNK</sequence>
<evidence type="ECO:0000313" key="8">
    <source>
        <dbReference type="EMBL" id="RMY57820.1"/>
    </source>
</evidence>
<feature type="compositionally biased region" description="Gly residues" evidence="6">
    <location>
        <begin position="116"/>
        <end position="134"/>
    </location>
</feature>
<evidence type="ECO:0000313" key="9">
    <source>
        <dbReference type="Proteomes" id="UP000270230"/>
    </source>
</evidence>